<accession>A0A3A8JTE7</accession>
<dbReference type="EMBL" id="RAVZ01000005">
    <property type="protein sequence ID" value="RKG93691.1"/>
    <property type="molecule type" value="Genomic_DNA"/>
</dbReference>
<keyword evidence="2" id="KW-1185">Reference proteome</keyword>
<dbReference type="AlphaFoldDB" id="A0A3A8JTE7"/>
<reference evidence="2" key="1">
    <citation type="submission" date="2018-09" db="EMBL/GenBank/DDBJ databases">
        <authorList>
            <person name="Livingstone P.G."/>
            <person name="Whitworth D.E."/>
        </authorList>
    </citation>
    <scope>NUCLEOTIDE SEQUENCE [LARGE SCALE GENOMIC DNA]</scope>
    <source>
        <strain evidence="2">CA054A</strain>
    </source>
</reference>
<proteinExistence type="predicted"/>
<dbReference type="Proteomes" id="UP000268094">
    <property type="component" value="Unassembled WGS sequence"/>
</dbReference>
<name>A0A3A8JTE7_9BACT</name>
<comment type="caution">
    <text evidence="1">The sequence shown here is derived from an EMBL/GenBank/DDBJ whole genome shotgun (WGS) entry which is preliminary data.</text>
</comment>
<gene>
    <name evidence="1" type="ORF">D7V88_01760</name>
</gene>
<evidence type="ECO:0000313" key="2">
    <source>
        <dbReference type="Proteomes" id="UP000268094"/>
    </source>
</evidence>
<evidence type="ECO:0000313" key="1">
    <source>
        <dbReference type="EMBL" id="RKG93691.1"/>
    </source>
</evidence>
<protein>
    <submittedName>
        <fullName evidence="1">Uncharacterized protein</fullName>
    </submittedName>
</protein>
<sequence>MVGTSSTLFKAGALKIHAGQVHLVEAVSAGILARTEAQNDLLWRSNYYTLFRAPDPNFAYISNGLATRLFKNANHDCVVEEVDQAEVGIKKSLVPFVSKAHEKPAVAQKNRYGFGNMATSALPNLIPDFMSRHDKQVLEYIQGTNSSIAYVCSALIASALQAWRRHTTTDEKRLFVDPAQVHPCAVEHQLLGEELGWKRVGRWGKQVKSAEDKHAAHAL</sequence>
<organism evidence="1 2">
    <name type="scientific">Corallococcus terminator</name>
    <dbReference type="NCBI Taxonomy" id="2316733"/>
    <lineage>
        <taxon>Bacteria</taxon>
        <taxon>Pseudomonadati</taxon>
        <taxon>Myxococcota</taxon>
        <taxon>Myxococcia</taxon>
        <taxon>Myxococcales</taxon>
        <taxon>Cystobacterineae</taxon>
        <taxon>Myxococcaceae</taxon>
        <taxon>Corallococcus</taxon>
    </lineage>
</organism>